<dbReference type="EMBL" id="AP010803">
    <property type="protein sequence ID" value="BAI96727.1"/>
    <property type="molecule type" value="Genomic_DNA"/>
</dbReference>
<dbReference type="Pfam" id="PF11162">
    <property type="entry name" value="DUF2946"/>
    <property type="match status" value="1"/>
</dbReference>
<dbReference type="STRING" id="452662.SJA_C1-18930"/>
<feature type="transmembrane region" description="Helical" evidence="1">
    <location>
        <begin position="27"/>
        <end position="47"/>
    </location>
</feature>
<protein>
    <recommendedName>
        <fullName evidence="4">DUF2946 domain-containing protein</fullName>
    </recommendedName>
</protein>
<dbReference type="RefSeq" id="WP_013040200.1">
    <property type="nucleotide sequence ID" value="NC_014006.1"/>
</dbReference>
<evidence type="ECO:0000313" key="2">
    <source>
        <dbReference type="EMBL" id="BAI96727.1"/>
    </source>
</evidence>
<keyword evidence="1" id="KW-0812">Transmembrane</keyword>
<sequence>MAGKSLIFRSAYGSVRKRGSARREATLAGRGLAVLLATLLAFTWHSLVVQTHVHRVSVTVTHGGEAKRVSPHEHSHDNPEDAPTNCPLCDEIGLSGDYLLPPVPSLPEPAVAVAWVWASIFLFSFKSDRSHSWRSRAPPSRQMPSTT</sequence>
<evidence type="ECO:0008006" key="4">
    <source>
        <dbReference type="Google" id="ProtNLM"/>
    </source>
</evidence>
<keyword evidence="3" id="KW-1185">Reference proteome</keyword>
<dbReference type="GeneID" id="97612206"/>
<dbReference type="Proteomes" id="UP000007753">
    <property type="component" value="Chromosome 1"/>
</dbReference>
<dbReference type="KEGG" id="sjp:SJA_C1-18930"/>
<dbReference type="eggNOG" id="ENOG5031GYM">
    <property type="taxonomic scope" value="Bacteria"/>
</dbReference>
<accession>D4Z295</accession>
<reference evidence="2 3" key="1">
    <citation type="journal article" date="2010" name="J. Bacteriol.">
        <title>Complete genome sequence of the representative gamma-hexachlorocyclohexane-degrading bacterium Sphingobium japonicum UT26.</title>
        <authorList>
            <person name="Nagata Y."/>
            <person name="Ohtsubo Y."/>
            <person name="Endo R."/>
            <person name="Ichikawa N."/>
            <person name="Ankai A."/>
            <person name="Oguchi A."/>
            <person name="Fukui S."/>
            <person name="Fujita N."/>
            <person name="Tsuda M."/>
        </authorList>
    </citation>
    <scope>NUCLEOTIDE SEQUENCE [LARGE SCALE GENOMIC DNA]</scope>
    <source>
        <strain evidence="3">DSM 16413 / CCM 7287 / MTCC 6362 / UT26 / NBRC 101211 / UT26S</strain>
    </source>
</reference>
<keyword evidence="1" id="KW-1133">Transmembrane helix</keyword>
<feature type="transmembrane region" description="Helical" evidence="1">
    <location>
        <begin position="109"/>
        <end position="125"/>
    </location>
</feature>
<proteinExistence type="predicted"/>
<gene>
    <name evidence="2" type="ordered locus">SJA_C1-18930</name>
</gene>
<dbReference type="HOGENOM" id="CLU_1766839_0_0_5"/>
<evidence type="ECO:0000313" key="3">
    <source>
        <dbReference type="Proteomes" id="UP000007753"/>
    </source>
</evidence>
<evidence type="ECO:0000256" key="1">
    <source>
        <dbReference type="SAM" id="Phobius"/>
    </source>
</evidence>
<dbReference type="AlphaFoldDB" id="D4Z295"/>
<name>D4Z295_SPHIU</name>
<keyword evidence="1" id="KW-0472">Membrane</keyword>
<dbReference type="InterPro" id="IPR021333">
    <property type="entry name" value="DUF2946"/>
</dbReference>
<organism evidence="2 3">
    <name type="scientific">Sphingobium indicum (strain DSM 16413 / CCM 7287 / MTCC 6362 / UT26 / NBRC 101211 / UT26S)</name>
    <name type="common">Sphingobium japonicum</name>
    <dbReference type="NCBI Taxonomy" id="452662"/>
    <lineage>
        <taxon>Bacteria</taxon>
        <taxon>Pseudomonadati</taxon>
        <taxon>Pseudomonadota</taxon>
        <taxon>Alphaproteobacteria</taxon>
        <taxon>Sphingomonadales</taxon>
        <taxon>Sphingomonadaceae</taxon>
        <taxon>Sphingobium</taxon>
    </lineage>
</organism>